<sequence>MAYVPRGKIVVSVVDPKTGKGVFEEDKQVEIETLAGGATLRRVAGVNSVPVTDIYVDSTHLVGAIANERGCNFLECEMQPGQLSPMHATPSIDFGTMITGEITLILDSGEERVLKPGDMYIQKSAAHAWENRGTTPARFATVAIASRPEK</sequence>
<evidence type="ECO:0000313" key="2">
    <source>
        <dbReference type="EMBL" id="PNS16805.1"/>
    </source>
</evidence>
<organism evidence="2 3">
    <name type="scientific">Sphaceloma murrayae</name>
    <dbReference type="NCBI Taxonomy" id="2082308"/>
    <lineage>
        <taxon>Eukaryota</taxon>
        <taxon>Fungi</taxon>
        <taxon>Dikarya</taxon>
        <taxon>Ascomycota</taxon>
        <taxon>Pezizomycotina</taxon>
        <taxon>Dothideomycetes</taxon>
        <taxon>Dothideomycetidae</taxon>
        <taxon>Myriangiales</taxon>
        <taxon>Elsinoaceae</taxon>
        <taxon>Sphaceloma</taxon>
    </lineage>
</organism>
<dbReference type="InterPro" id="IPR013096">
    <property type="entry name" value="Cupin_2"/>
</dbReference>
<dbReference type="Proteomes" id="UP000243797">
    <property type="component" value="Unassembled WGS sequence"/>
</dbReference>
<dbReference type="AlphaFoldDB" id="A0A2K1QNW7"/>
<dbReference type="CDD" id="cd02231">
    <property type="entry name" value="cupin_BLL6423-like"/>
    <property type="match status" value="1"/>
</dbReference>
<name>A0A2K1QNW7_9PEZI</name>
<dbReference type="InterPro" id="IPR011051">
    <property type="entry name" value="RmlC_Cupin_sf"/>
</dbReference>
<keyword evidence="3" id="KW-1185">Reference proteome</keyword>
<dbReference type="InterPro" id="IPR047142">
    <property type="entry name" value="OryJ/VirC-like"/>
</dbReference>
<dbReference type="SUPFAM" id="SSF51182">
    <property type="entry name" value="RmlC-like cupins"/>
    <property type="match status" value="1"/>
</dbReference>
<dbReference type="PANTHER" id="PTHR36156">
    <property type="entry name" value="SLR2101 PROTEIN"/>
    <property type="match status" value="1"/>
</dbReference>
<protein>
    <recommendedName>
        <fullName evidence="1">Cupin type-2 domain-containing protein</fullName>
    </recommendedName>
</protein>
<gene>
    <name evidence="2" type="ORF">CAC42_4769</name>
</gene>
<dbReference type="Pfam" id="PF07883">
    <property type="entry name" value="Cupin_2"/>
    <property type="match status" value="1"/>
</dbReference>
<feature type="domain" description="Cupin type-2" evidence="1">
    <location>
        <begin position="76"/>
        <end position="142"/>
    </location>
</feature>
<evidence type="ECO:0000313" key="3">
    <source>
        <dbReference type="Proteomes" id="UP000243797"/>
    </source>
</evidence>
<dbReference type="InterPro" id="IPR014710">
    <property type="entry name" value="RmlC-like_jellyroll"/>
</dbReference>
<proteinExistence type="predicted"/>
<dbReference type="EMBL" id="NKHZ01000055">
    <property type="protein sequence ID" value="PNS16805.1"/>
    <property type="molecule type" value="Genomic_DNA"/>
</dbReference>
<dbReference type="PANTHER" id="PTHR36156:SF2">
    <property type="entry name" value="CUPIN TYPE-2 DOMAIN-CONTAINING PROTEIN"/>
    <property type="match status" value="1"/>
</dbReference>
<dbReference type="STRING" id="2082308.A0A2K1QNW7"/>
<dbReference type="OrthoDB" id="5840532at2759"/>
<dbReference type="InParanoid" id="A0A2K1QNW7"/>
<reference evidence="2 3" key="1">
    <citation type="submission" date="2017-06" db="EMBL/GenBank/DDBJ databases">
        <title>Draft genome sequence of a variant of Elsinoe murrayae.</title>
        <authorList>
            <person name="Cheng Q."/>
        </authorList>
    </citation>
    <scope>NUCLEOTIDE SEQUENCE [LARGE SCALE GENOMIC DNA]</scope>
    <source>
        <strain evidence="2 3">CQ-2017a</strain>
    </source>
</reference>
<dbReference type="Gene3D" id="2.60.120.10">
    <property type="entry name" value="Jelly Rolls"/>
    <property type="match status" value="1"/>
</dbReference>
<accession>A0A2K1QNW7</accession>
<comment type="caution">
    <text evidence="2">The sequence shown here is derived from an EMBL/GenBank/DDBJ whole genome shotgun (WGS) entry which is preliminary data.</text>
</comment>
<evidence type="ECO:0000259" key="1">
    <source>
        <dbReference type="Pfam" id="PF07883"/>
    </source>
</evidence>